<dbReference type="PANTHER" id="PTHR12526:SF630">
    <property type="entry name" value="GLYCOSYLTRANSFERASE"/>
    <property type="match status" value="1"/>
</dbReference>
<gene>
    <name evidence="3" type="ordered locus">TEPIRE1_1908</name>
</gene>
<dbReference type="HOGENOM" id="CLU_009583_8_1_9"/>
<dbReference type="eggNOG" id="COG0438">
    <property type="taxonomic scope" value="Bacteria"/>
</dbReference>
<proteinExistence type="predicted"/>
<evidence type="ECO:0000313" key="4">
    <source>
        <dbReference type="Proteomes" id="UP000010802"/>
    </source>
</evidence>
<evidence type="ECO:0000259" key="1">
    <source>
        <dbReference type="Pfam" id="PF00534"/>
    </source>
</evidence>
<dbReference type="Gene3D" id="3.40.50.2000">
    <property type="entry name" value="Glycogen Phosphorylase B"/>
    <property type="match status" value="2"/>
</dbReference>
<evidence type="ECO:0000313" key="3">
    <source>
        <dbReference type="EMBL" id="CDI40849.1"/>
    </source>
</evidence>
<keyword evidence="3" id="KW-0808">Transferase</keyword>
<dbReference type="CDD" id="cd03808">
    <property type="entry name" value="GT4_CapM-like"/>
    <property type="match status" value="1"/>
</dbReference>
<dbReference type="KEGG" id="tae:TepiRe1_1908"/>
<dbReference type="Pfam" id="PF13477">
    <property type="entry name" value="Glyco_trans_4_2"/>
    <property type="match status" value="1"/>
</dbReference>
<dbReference type="STRING" id="1209989.TepRe1_1769"/>
<feature type="domain" description="Glycosyltransferase subfamily 4-like N-terminal" evidence="2">
    <location>
        <begin position="7"/>
        <end position="152"/>
    </location>
</feature>
<accession>U4Q956</accession>
<evidence type="ECO:0000259" key="2">
    <source>
        <dbReference type="Pfam" id="PF13477"/>
    </source>
</evidence>
<feature type="domain" description="Glycosyl transferase family 1" evidence="1">
    <location>
        <begin position="196"/>
        <end position="346"/>
    </location>
</feature>
<dbReference type="Proteomes" id="UP000010802">
    <property type="component" value="Chromosome"/>
</dbReference>
<dbReference type="PANTHER" id="PTHR12526">
    <property type="entry name" value="GLYCOSYLTRANSFERASE"/>
    <property type="match status" value="1"/>
</dbReference>
<dbReference type="OrthoDB" id="3199616at2"/>
<dbReference type="EMBL" id="HF563609">
    <property type="protein sequence ID" value="CDI40849.1"/>
    <property type="molecule type" value="Genomic_DNA"/>
</dbReference>
<keyword evidence="4" id="KW-1185">Reference proteome</keyword>
<name>U4Q956_TEPAE</name>
<dbReference type="SUPFAM" id="SSF53756">
    <property type="entry name" value="UDP-Glycosyltransferase/glycogen phosphorylase"/>
    <property type="match status" value="1"/>
</dbReference>
<dbReference type="InterPro" id="IPR028098">
    <property type="entry name" value="Glyco_trans_4-like_N"/>
</dbReference>
<reference evidence="4" key="1">
    <citation type="journal article" date="2013" name="Genome Announc.">
        <title>First genome sequence of a syntrophic acetate-oxidizing bacterium, Tepidanaerobacter acetatoxydans strain Re1.</title>
        <authorList>
            <person name="Manzoor S."/>
            <person name="Bongcam-Rudloff E."/>
            <person name="Schnurer A."/>
            <person name="Muller B."/>
        </authorList>
    </citation>
    <scope>NUCLEOTIDE SEQUENCE [LARGE SCALE GENOMIC DNA]</scope>
    <source>
        <strain evidence="4">Re1</strain>
    </source>
</reference>
<organism evidence="3 4">
    <name type="scientific">Tepidanaerobacter acetatoxydans (strain DSM 21804 / JCM 16047 / Re1)</name>
    <dbReference type="NCBI Taxonomy" id="1209989"/>
    <lineage>
        <taxon>Bacteria</taxon>
        <taxon>Bacillati</taxon>
        <taxon>Bacillota</taxon>
        <taxon>Clostridia</taxon>
        <taxon>Thermosediminibacterales</taxon>
        <taxon>Tepidanaerobacteraceae</taxon>
        <taxon>Tepidanaerobacter</taxon>
    </lineage>
</organism>
<dbReference type="InterPro" id="IPR001296">
    <property type="entry name" value="Glyco_trans_1"/>
</dbReference>
<protein>
    <submittedName>
        <fullName evidence="3">Glycosyl transferase group 1</fullName>
    </submittedName>
</protein>
<sequence length="378" mass="43462">MIYLKKVLILTNNAGGLYNFRAELIYELIKQGFEVYFSVPQSEEDKKVQLIRDIGAKYIQTQMNRRGSNPFEDLKLILRYKIIIKEVNPDIILTYTVKPNIYGTYAADKFNKPVIMNITGIGSSLVGGSLKNIIKKMYKYACSKAKVVFFQNEQNLNFFIENNILNHRKGILIPGSGVNVEKFIPSNKANCDGIIRFLFIGRIMKEKGIEEYIKVAEKVTKRYPNTEFQVLGSFEEENYKELIINNKNRKIKYLGRSDDVRNEIKEVDCIVHPSYHEGMSNVLLEGAAMGKPLVASNIPGCREIVEDGYNGFLFEIKSVKSLEEKVIKFIDLDEESRKIMGKNSRTKVEKEFNRDIVINEYMKTIDVILKEGQQNESI</sequence>
<dbReference type="RefSeq" id="WP_023211551.1">
    <property type="nucleotide sequence ID" value="NC_015519.1"/>
</dbReference>
<dbReference type="Pfam" id="PF00534">
    <property type="entry name" value="Glycos_transf_1"/>
    <property type="match status" value="1"/>
</dbReference>
<dbReference type="GO" id="GO:0016757">
    <property type="term" value="F:glycosyltransferase activity"/>
    <property type="evidence" value="ECO:0007669"/>
    <property type="project" value="InterPro"/>
</dbReference>
<dbReference type="AlphaFoldDB" id="U4Q956"/>